<gene>
    <name evidence="2" type="ORF">ABVT11_08730</name>
</gene>
<evidence type="ECO:0000313" key="3">
    <source>
        <dbReference type="Proteomes" id="UP001548590"/>
    </source>
</evidence>
<dbReference type="RefSeq" id="WP_345923228.1">
    <property type="nucleotide sequence ID" value="NZ_JBDIVF010000001.1"/>
</dbReference>
<dbReference type="PROSITE" id="PS51257">
    <property type="entry name" value="PROKAR_LIPOPROTEIN"/>
    <property type="match status" value="1"/>
</dbReference>
<keyword evidence="3" id="KW-1185">Reference proteome</keyword>
<feature type="signal peptide" evidence="1">
    <location>
        <begin position="1"/>
        <end position="27"/>
    </location>
</feature>
<name>A0ABV2CPS0_9RHOO</name>
<organism evidence="2 3">
    <name type="scientific">Uliginosibacterium paludis</name>
    <dbReference type="NCBI Taxonomy" id="1615952"/>
    <lineage>
        <taxon>Bacteria</taxon>
        <taxon>Pseudomonadati</taxon>
        <taxon>Pseudomonadota</taxon>
        <taxon>Betaproteobacteria</taxon>
        <taxon>Rhodocyclales</taxon>
        <taxon>Zoogloeaceae</taxon>
        <taxon>Uliginosibacterium</taxon>
    </lineage>
</organism>
<evidence type="ECO:0000256" key="1">
    <source>
        <dbReference type="SAM" id="SignalP"/>
    </source>
</evidence>
<dbReference type="Proteomes" id="UP001548590">
    <property type="component" value="Unassembled WGS sequence"/>
</dbReference>
<comment type="caution">
    <text evidence="2">The sequence shown here is derived from an EMBL/GenBank/DDBJ whole genome shotgun (WGS) entry which is preliminary data.</text>
</comment>
<feature type="chain" id="PRO_5046593017" description="Cell division protein FtsI" evidence="1">
    <location>
        <begin position="28"/>
        <end position="204"/>
    </location>
</feature>
<evidence type="ECO:0008006" key="4">
    <source>
        <dbReference type="Google" id="ProtNLM"/>
    </source>
</evidence>
<proteinExistence type="predicted"/>
<reference evidence="2 3" key="1">
    <citation type="submission" date="2024-07" db="EMBL/GenBank/DDBJ databases">
        <title>Uliginosibacterium paludis KCTC:42655.</title>
        <authorList>
            <person name="Kim M.K."/>
        </authorList>
    </citation>
    <scope>NUCLEOTIDE SEQUENCE [LARGE SCALE GENOMIC DNA]</scope>
    <source>
        <strain evidence="2 3">KCTC 42655</strain>
    </source>
</reference>
<evidence type="ECO:0000313" key="2">
    <source>
        <dbReference type="EMBL" id="MET1489910.1"/>
    </source>
</evidence>
<dbReference type="EMBL" id="JBEWLZ010000004">
    <property type="protein sequence ID" value="MET1489910.1"/>
    <property type="molecule type" value="Genomic_DNA"/>
</dbReference>
<accession>A0ABV2CPS0</accession>
<sequence length="204" mass="21570">MSREIICLLSLLLGGCVVMTPSASVTALEMASVAVTHAASLTSSSPSNTVQHPHDAFSGACIELNRNGSVADFVPALQAELSKNGVESRVYGEAMPASCRFTIHYSSAIAWGKRMFEDDFSPYMSEARLELRERGKILAASSYKPSVLGTDKWSATADKLAPAVRVLVKAAGPGAQATAKPAAAPATTVQEETQVFAVPENRLR</sequence>
<keyword evidence="1" id="KW-0732">Signal</keyword>
<protein>
    <recommendedName>
        <fullName evidence="4">Cell division protein FtsI</fullName>
    </recommendedName>
</protein>